<dbReference type="AlphaFoldDB" id="M3AV27"/>
<name>M3AV27_SPHMS</name>
<dbReference type="EMBL" id="KB456268">
    <property type="protein sequence ID" value="EMF09931.1"/>
    <property type="molecule type" value="Genomic_DNA"/>
</dbReference>
<dbReference type="GeneID" id="27899845"/>
<accession>M3AV27</accession>
<protein>
    <submittedName>
        <fullName evidence="1">Uncharacterized protein</fullName>
    </submittedName>
</protein>
<organism evidence="1 2">
    <name type="scientific">Sphaerulina musiva (strain SO2202)</name>
    <name type="common">Poplar stem canker fungus</name>
    <name type="synonym">Septoria musiva</name>
    <dbReference type="NCBI Taxonomy" id="692275"/>
    <lineage>
        <taxon>Eukaryota</taxon>
        <taxon>Fungi</taxon>
        <taxon>Dikarya</taxon>
        <taxon>Ascomycota</taxon>
        <taxon>Pezizomycotina</taxon>
        <taxon>Dothideomycetes</taxon>
        <taxon>Dothideomycetidae</taxon>
        <taxon>Mycosphaerellales</taxon>
        <taxon>Mycosphaerellaceae</taxon>
        <taxon>Sphaerulina</taxon>
    </lineage>
</organism>
<sequence length="186" mass="21266">MRLLEHLMSIGLCNRAIVNAYAGHLPGPVDEWDLMDGPWAALKKEFARIARFSANARDLDDKVPTLAFFAKALIREAHVVRDIIVRDEGCVKARLHMTLCIQHACLRPAWCEAFGQYLRSIEYEKRPFGFNVPTRHLETIMNNFQRYPLLLCCIGKFVALFTFGLRHKQQLSAIVEKSVLASEPRV</sequence>
<evidence type="ECO:0000313" key="2">
    <source>
        <dbReference type="Proteomes" id="UP000016931"/>
    </source>
</evidence>
<proteinExistence type="predicted"/>
<dbReference type="Proteomes" id="UP000016931">
    <property type="component" value="Unassembled WGS sequence"/>
</dbReference>
<evidence type="ECO:0000313" key="1">
    <source>
        <dbReference type="EMBL" id="EMF09931.1"/>
    </source>
</evidence>
<dbReference type="HOGENOM" id="CLU_1455253_0_0_1"/>
<dbReference type="RefSeq" id="XP_016758052.1">
    <property type="nucleotide sequence ID" value="XM_016902708.1"/>
</dbReference>
<gene>
    <name evidence="1" type="ORF">SEPMUDRAFT_135341</name>
</gene>
<reference evidence="1 2" key="1">
    <citation type="journal article" date="2012" name="PLoS Pathog.">
        <title>Diverse lifestyles and strategies of plant pathogenesis encoded in the genomes of eighteen Dothideomycetes fungi.</title>
        <authorList>
            <person name="Ohm R.A."/>
            <person name="Feau N."/>
            <person name="Henrissat B."/>
            <person name="Schoch C.L."/>
            <person name="Horwitz B.A."/>
            <person name="Barry K.W."/>
            <person name="Condon B.J."/>
            <person name="Copeland A.C."/>
            <person name="Dhillon B."/>
            <person name="Glaser F."/>
            <person name="Hesse C.N."/>
            <person name="Kosti I."/>
            <person name="LaButti K."/>
            <person name="Lindquist E.A."/>
            <person name="Lucas S."/>
            <person name="Salamov A.A."/>
            <person name="Bradshaw R.E."/>
            <person name="Ciuffetti L."/>
            <person name="Hamelin R.C."/>
            <person name="Kema G.H.J."/>
            <person name="Lawrence C."/>
            <person name="Scott J.A."/>
            <person name="Spatafora J.W."/>
            <person name="Turgeon B.G."/>
            <person name="de Wit P.J.G.M."/>
            <person name="Zhong S."/>
            <person name="Goodwin S.B."/>
            <person name="Grigoriev I.V."/>
        </authorList>
    </citation>
    <scope>NUCLEOTIDE SEQUENCE [LARGE SCALE GENOMIC DNA]</scope>
    <source>
        <strain evidence="1 2">SO2202</strain>
    </source>
</reference>
<keyword evidence="2" id="KW-1185">Reference proteome</keyword>